<reference evidence="8 9" key="1">
    <citation type="journal article" date="2014" name="PLoS ONE">
        <title>Global Analysis of Gene Expression Profiles in Physic Nut (Jatropha curcas L.) Seedlings Exposed to Salt Stress.</title>
        <authorList>
            <person name="Zhang L."/>
            <person name="Zhang C."/>
            <person name="Wu P."/>
            <person name="Chen Y."/>
            <person name="Li M."/>
            <person name="Jiang H."/>
            <person name="Wu G."/>
        </authorList>
    </citation>
    <scope>NUCLEOTIDE SEQUENCE [LARGE SCALE GENOMIC DNA]</scope>
    <source>
        <strain evidence="9">cv. GZQX0401</strain>
        <tissue evidence="8">Young leaves</tissue>
    </source>
</reference>
<evidence type="ECO:0000256" key="6">
    <source>
        <dbReference type="PROSITE-ProRule" id="PRU00339"/>
    </source>
</evidence>
<evidence type="ECO:0008006" key="10">
    <source>
        <dbReference type="Google" id="ProtNLM"/>
    </source>
</evidence>
<feature type="repeat" description="TPR" evidence="6">
    <location>
        <begin position="622"/>
        <end position="655"/>
    </location>
</feature>
<sequence length="676" mass="75278">METILVKCVEKSLNEMMLKNAIFVCERLCAEFPSEVPNGAAGHYLLGLVYRYTNRKENSVKHLRKALLIDPLFWAAYEELCTLGAAEEAVAVFSEAAVSYVQEYHLGNRSSYLHTADDDQSSGCVGNFLEDGNLGHLKHSQDQNLRDLAGNCHEAAVLAGSSDDPSPNLSLYNTSSTMLTQLSDIAPAPICRNETNPSTLGGKSLPNTTRAPRRKFAGEGKSGKVFERLVSDSGPRRSPRLAAMRANSTTLQVGDGTGSLSSSYLGIGRLPLSSKSTSVSFSSSVVCRDPSGGKCAETLDDASSQHTTSSTAISLGSERFLEHERTSMKQSALTKNETLITSGISDILCLFRLLGEGYRLLCMYRCQDALLAYQKLSQKQYNTGWVLSQVGRAYYELVDYMNSDYAFSLAHQVSPYTLEGMDIYSTVLYHLQEDMKLSHLAQELILIDRLAPQSWCAIGNCYSLQKDHETALKNFHRAVQINSRHAYAYTLLGHEYVALEEYETGVKCYQSALQVDPRHYNAWYGLGMIYLRQERLEFAHHHFQNAFYINPCSSVILCYVGTTLHALKRNEEALGMMEKAIFADKKNPLPLYQKAKILMTLGNFDKALEVLEELKEYAPRESSIYAMMGKVYEQFKMYDEAVLHFGIAMDLNPNAPDVATIKAAMENLLAHSEIED</sequence>
<dbReference type="OrthoDB" id="329563at2759"/>
<dbReference type="PANTHER" id="PTHR12558">
    <property type="entry name" value="CELL DIVISION CYCLE 16,23,27"/>
    <property type="match status" value="1"/>
</dbReference>
<dbReference type="GO" id="GO:0005680">
    <property type="term" value="C:anaphase-promoting complex"/>
    <property type="evidence" value="ECO:0007669"/>
    <property type="project" value="TreeGrafter"/>
</dbReference>
<dbReference type="Pfam" id="PF14559">
    <property type="entry name" value="TPR_19"/>
    <property type="match status" value="1"/>
</dbReference>
<comment type="subcellular location">
    <subcellularLocation>
        <location evidence="1">Nucleus</location>
    </subcellularLocation>
</comment>
<dbReference type="Pfam" id="PF00515">
    <property type="entry name" value="TPR_1"/>
    <property type="match status" value="1"/>
</dbReference>
<evidence type="ECO:0000256" key="3">
    <source>
        <dbReference type="ARBA" id="ARBA00022803"/>
    </source>
</evidence>
<dbReference type="GO" id="GO:0005737">
    <property type="term" value="C:cytoplasm"/>
    <property type="evidence" value="ECO:0007669"/>
    <property type="project" value="TreeGrafter"/>
</dbReference>
<proteinExistence type="inferred from homology"/>
<dbReference type="InterPro" id="IPR011990">
    <property type="entry name" value="TPR-like_helical_dom_sf"/>
</dbReference>
<evidence type="ECO:0000256" key="7">
    <source>
        <dbReference type="SAM" id="MobiDB-lite"/>
    </source>
</evidence>
<dbReference type="Pfam" id="PF13432">
    <property type="entry name" value="TPR_16"/>
    <property type="match status" value="1"/>
</dbReference>
<feature type="repeat" description="TPR" evidence="6">
    <location>
        <begin position="520"/>
        <end position="553"/>
    </location>
</feature>
<protein>
    <recommendedName>
        <fullName evidence="10">Cdc23 domain-containing protein</fullName>
    </recommendedName>
</protein>
<evidence type="ECO:0000256" key="5">
    <source>
        <dbReference type="ARBA" id="ARBA00038210"/>
    </source>
</evidence>
<feature type="repeat" description="TPR" evidence="6">
    <location>
        <begin position="452"/>
        <end position="485"/>
    </location>
</feature>
<keyword evidence="2" id="KW-0677">Repeat</keyword>
<dbReference type="GO" id="GO:0007091">
    <property type="term" value="P:metaphase/anaphase transition of mitotic cell cycle"/>
    <property type="evidence" value="ECO:0007669"/>
    <property type="project" value="TreeGrafter"/>
</dbReference>
<dbReference type="EMBL" id="KK914327">
    <property type="protein sequence ID" value="KDP40873.1"/>
    <property type="molecule type" value="Genomic_DNA"/>
</dbReference>
<dbReference type="SMART" id="SM00028">
    <property type="entry name" value="TPR"/>
    <property type="match status" value="7"/>
</dbReference>
<evidence type="ECO:0000256" key="1">
    <source>
        <dbReference type="ARBA" id="ARBA00004123"/>
    </source>
</evidence>
<dbReference type="SUPFAM" id="SSF48452">
    <property type="entry name" value="TPR-like"/>
    <property type="match status" value="2"/>
</dbReference>
<organism evidence="8 9">
    <name type="scientific">Jatropha curcas</name>
    <name type="common">Barbados nut</name>
    <dbReference type="NCBI Taxonomy" id="180498"/>
    <lineage>
        <taxon>Eukaryota</taxon>
        <taxon>Viridiplantae</taxon>
        <taxon>Streptophyta</taxon>
        <taxon>Embryophyta</taxon>
        <taxon>Tracheophyta</taxon>
        <taxon>Spermatophyta</taxon>
        <taxon>Magnoliopsida</taxon>
        <taxon>eudicotyledons</taxon>
        <taxon>Gunneridae</taxon>
        <taxon>Pentapetalae</taxon>
        <taxon>rosids</taxon>
        <taxon>fabids</taxon>
        <taxon>Malpighiales</taxon>
        <taxon>Euphorbiaceae</taxon>
        <taxon>Crotonoideae</taxon>
        <taxon>Jatropheae</taxon>
        <taxon>Jatropha</taxon>
    </lineage>
</organism>
<dbReference type="Proteomes" id="UP000027138">
    <property type="component" value="Unassembled WGS sequence"/>
</dbReference>
<dbReference type="PANTHER" id="PTHR12558:SF13">
    <property type="entry name" value="CELL DIVISION CYCLE PROTEIN 27 HOMOLOG"/>
    <property type="match status" value="1"/>
</dbReference>
<dbReference type="FunFam" id="1.25.40.10:FF:000018">
    <property type="entry name" value="Cell division cycle protein 27 homolog B"/>
    <property type="match status" value="1"/>
</dbReference>
<gene>
    <name evidence="8" type="ORF">JCGZ_24872</name>
</gene>
<dbReference type="InterPro" id="IPR019734">
    <property type="entry name" value="TPR_rpt"/>
</dbReference>
<feature type="repeat" description="TPR" evidence="6">
    <location>
        <begin position="486"/>
        <end position="519"/>
    </location>
</feature>
<keyword evidence="4" id="KW-0539">Nucleus</keyword>
<dbReference type="PROSITE" id="PS50293">
    <property type="entry name" value="TPR_REGION"/>
    <property type="match status" value="1"/>
</dbReference>
<evidence type="ECO:0000256" key="4">
    <source>
        <dbReference type="ARBA" id="ARBA00023242"/>
    </source>
</evidence>
<evidence type="ECO:0000313" key="9">
    <source>
        <dbReference type="Proteomes" id="UP000027138"/>
    </source>
</evidence>
<dbReference type="AlphaFoldDB" id="A0A067L0W6"/>
<dbReference type="GO" id="GO:0016567">
    <property type="term" value="P:protein ubiquitination"/>
    <property type="evidence" value="ECO:0007669"/>
    <property type="project" value="TreeGrafter"/>
</dbReference>
<evidence type="ECO:0000256" key="2">
    <source>
        <dbReference type="ARBA" id="ARBA00022737"/>
    </source>
</evidence>
<dbReference type="Pfam" id="PF13181">
    <property type="entry name" value="TPR_8"/>
    <property type="match status" value="1"/>
</dbReference>
<dbReference type="GO" id="GO:0031145">
    <property type="term" value="P:anaphase-promoting complex-dependent catabolic process"/>
    <property type="evidence" value="ECO:0007669"/>
    <property type="project" value="TreeGrafter"/>
</dbReference>
<dbReference type="STRING" id="180498.A0A067L0W6"/>
<feature type="repeat" description="TPR" evidence="6">
    <location>
        <begin position="40"/>
        <end position="73"/>
    </location>
</feature>
<accession>A0A067L0W6</accession>
<dbReference type="PROSITE" id="PS50005">
    <property type="entry name" value="TPR"/>
    <property type="match status" value="5"/>
</dbReference>
<evidence type="ECO:0000313" key="8">
    <source>
        <dbReference type="EMBL" id="KDP40873.1"/>
    </source>
</evidence>
<comment type="similarity">
    <text evidence="5">Belongs to the APC3/CDC27 family.</text>
</comment>
<dbReference type="Gene3D" id="1.25.40.10">
    <property type="entry name" value="Tetratricopeptide repeat domain"/>
    <property type="match status" value="4"/>
</dbReference>
<feature type="region of interest" description="Disordered" evidence="7">
    <location>
        <begin position="195"/>
        <end position="215"/>
    </location>
</feature>
<keyword evidence="3 6" id="KW-0802">TPR repeat</keyword>
<feature type="compositionally biased region" description="Polar residues" evidence="7">
    <location>
        <begin position="195"/>
        <end position="210"/>
    </location>
</feature>
<keyword evidence="9" id="KW-1185">Reference proteome</keyword>
<name>A0A067L0W6_JATCU</name>
<dbReference type="GO" id="GO:0051301">
    <property type="term" value="P:cell division"/>
    <property type="evidence" value="ECO:0007669"/>
    <property type="project" value="TreeGrafter"/>
</dbReference>